<proteinExistence type="predicted"/>
<dbReference type="Proteomes" id="UP000693970">
    <property type="component" value="Unassembled WGS sequence"/>
</dbReference>
<feature type="compositionally biased region" description="Basic residues" evidence="1">
    <location>
        <begin position="141"/>
        <end position="154"/>
    </location>
</feature>
<dbReference type="EMBL" id="JAGRRH010000019">
    <property type="protein sequence ID" value="KAG7348999.1"/>
    <property type="molecule type" value="Genomic_DNA"/>
</dbReference>
<reference evidence="2" key="2">
    <citation type="submission" date="2021-04" db="EMBL/GenBank/DDBJ databases">
        <authorList>
            <person name="Podell S."/>
        </authorList>
    </citation>
    <scope>NUCLEOTIDE SEQUENCE</scope>
    <source>
        <strain evidence="2">Hildebrandi</strain>
    </source>
</reference>
<feature type="region of interest" description="Disordered" evidence="1">
    <location>
        <begin position="141"/>
        <end position="171"/>
    </location>
</feature>
<evidence type="ECO:0000256" key="1">
    <source>
        <dbReference type="SAM" id="MobiDB-lite"/>
    </source>
</evidence>
<accession>A0A9K3KTF8</accession>
<dbReference type="OrthoDB" id="1426481at2759"/>
<evidence type="ECO:0000313" key="3">
    <source>
        <dbReference type="Proteomes" id="UP000693970"/>
    </source>
</evidence>
<name>A0A9K3KTF8_9STRA</name>
<dbReference type="AlphaFoldDB" id="A0A9K3KTF8"/>
<protein>
    <submittedName>
        <fullName evidence="2">Uncharacterized protein</fullName>
    </submittedName>
</protein>
<reference evidence="2" key="1">
    <citation type="journal article" date="2021" name="Sci. Rep.">
        <title>Diploid genomic architecture of Nitzschia inconspicua, an elite biomass production diatom.</title>
        <authorList>
            <person name="Oliver A."/>
            <person name="Podell S."/>
            <person name="Pinowska A."/>
            <person name="Traller J.C."/>
            <person name="Smith S.R."/>
            <person name="McClure R."/>
            <person name="Beliaev A."/>
            <person name="Bohutskyi P."/>
            <person name="Hill E.A."/>
            <person name="Rabines A."/>
            <person name="Zheng H."/>
            <person name="Allen L.Z."/>
            <person name="Kuo A."/>
            <person name="Grigoriev I.V."/>
            <person name="Allen A.E."/>
            <person name="Hazlebeck D."/>
            <person name="Allen E.E."/>
        </authorList>
    </citation>
    <scope>NUCLEOTIDE SEQUENCE</scope>
    <source>
        <strain evidence="2">Hildebrandi</strain>
    </source>
</reference>
<feature type="compositionally biased region" description="Polar residues" evidence="1">
    <location>
        <begin position="1"/>
        <end position="19"/>
    </location>
</feature>
<organism evidence="2 3">
    <name type="scientific">Nitzschia inconspicua</name>
    <dbReference type="NCBI Taxonomy" id="303405"/>
    <lineage>
        <taxon>Eukaryota</taxon>
        <taxon>Sar</taxon>
        <taxon>Stramenopiles</taxon>
        <taxon>Ochrophyta</taxon>
        <taxon>Bacillariophyta</taxon>
        <taxon>Bacillariophyceae</taxon>
        <taxon>Bacillariophycidae</taxon>
        <taxon>Bacillariales</taxon>
        <taxon>Bacillariaceae</taxon>
        <taxon>Nitzschia</taxon>
    </lineage>
</organism>
<evidence type="ECO:0000313" key="2">
    <source>
        <dbReference type="EMBL" id="KAG7348999.1"/>
    </source>
</evidence>
<gene>
    <name evidence="2" type="ORF">IV203_011596</name>
</gene>
<keyword evidence="3" id="KW-1185">Reference proteome</keyword>
<comment type="caution">
    <text evidence="2">The sequence shown here is derived from an EMBL/GenBank/DDBJ whole genome shotgun (WGS) entry which is preliminary data.</text>
</comment>
<feature type="region of interest" description="Disordered" evidence="1">
    <location>
        <begin position="1"/>
        <end position="30"/>
    </location>
</feature>
<sequence length="303" mass="33115">MDNNIHINQYNSMSSTGPETPSPGAAGLTSLHFTPPIPRLMYVAGPSPDTANHSPPADVVTEAPTVAVENSYTPEQLAVIEEIAEEASSMFSVGATFQSSGELRDAVRKFAHKKGFSVTSFGNRFSCSRCAEAACYRAKRLKRQQRSNKPHLTRGGRETPPDNGCSPSSSQLSIEKRKAGAVAAAVNESRIKSILTVMATGQRMPAEMLRRLVRPLYPPGTSLDSKLLFNIQLKIKRMLAKGDIDLASHTVTEADEAHLLSNTEDLDYLQSPEFLTEAFLQFRELLQKLLGETRTMCKTSSIT</sequence>